<dbReference type="PANTHER" id="PTHR35733">
    <property type="entry name" value="OS02G0307800 PROTEIN"/>
    <property type="match status" value="1"/>
</dbReference>
<dbReference type="GeneID" id="120261849"/>
<dbReference type="Proteomes" id="UP001515500">
    <property type="component" value="Chromosome 5"/>
</dbReference>
<dbReference type="InterPro" id="IPR021434">
    <property type="entry name" value="DUF3082"/>
</dbReference>
<dbReference type="PANTHER" id="PTHR35733:SF1">
    <property type="entry name" value="OS02G0307800 PROTEIN"/>
    <property type="match status" value="1"/>
</dbReference>
<dbReference type="Pfam" id="PF11282">
    <property type="entry name" value="DUF3082"/>
    <property type="match status" value="1"/>
</dbReference>
<gene>
    <name evidence="4" type="primary">LOC120261849</name>
</gene>
<proteinExistence type="predicted"/>
<organism evidence="3 4">
    <name type="scientific">Dioscorea cayennensis subsp. rotundata</name>
    <name type="common">White Guinea yam</name>
    <name type="synonym">Dioscorea rotundata</name>
    <dbReference type="NCBI Taxonomy" id="55577"/>
    <lineage>
        <taxon>Eukaryota</taxon>
        <taxon>Viridiplantae</taxon>
        <taxon>Streptophyta</taxon>
        <taxon>Embryophyta</taxon>
        <taxon>Tracheophyta</taxon>
        <taxon>Spermatophyta</taxon>
        <taxon>Magnoliopsida</taxon>
        <taxon>Liliopsida</taxon>
        <taxon>Dioscoreales</taxon>
        <taxon>Dioscoreaceae</taxon>
        <taxon>Dioscorea</taxon>
    </lineage>
</organism>
<feature type="region of interest" description="Disordered" evidence="1">
    <location>
        <begin position="240"/>
        <end position="282"/>
    </location>
</feature>
<keyword evidence="3" id="KW-1185">Reference proteome</keyword>
<keyword evidence="2" id="KW-1133">Transmembrane helix</keyword>
<dbReference type="RefSeq" id="XP_039125789.1">
    <property type="nucleotide sequence ID" value="XM_039269855.1"/>
</dbReference>
<feature type="transmembrane region" description="Helical" evidence="2">
    <location>
        <begin position="205"/>
        <end position="229"/>
    </location>
</feature>
<protein>
    <submittedName>
        <fullName evidence="4">Uncharacterized protein LOC120261849</fullName>
    </submittedName>
</protein>
<reference evidence="4" key="1">
    <citation type="submission" date="2025-08" db="UniProtKB">
        <authorList>
            <consortium name="RefSeq"/>
        </authorList>
    </citation>
    <scope>IDENTIFICATION</scope>
</reference>
<sequence>MLHSHHRLLSFSPPPPISVHRHRSFPNPPPLPHRRRPVFLLCAQPSLAESLDPIPPPQPSDEPPVDEGPIEILSSKPPVFSKDDNPSPLQVTTSVLLTGAISVFLFRALRRRAKRAKELRLRSTGVEKTKNLKDEALEKLRAIGATPVEPDVPPSPVQALLGGIAAGVITVILYKFTTTIEASLNRQTISDNFSVRQMTITIRTIVNGLCYLATFVFGVNSVGLILYAIQLSFSSLTENLNSPKSAEDDRQVNNAMLSTENSVDNIESISEDVQGSSKDPTK</sequence>
<evidence type="ECO:0000256" key="1">
    <source>
        <dbReference type="SAM" id="MobiDB-lite"/>
    </source>
</evidence>
<dbReference type="GO" id="GO:0009535">
    <property type="term" value="C:chloroplast thylakoid membrane"/>
    <property type="evidence" value="ECO:0007669"/>
    <property type="project" value="TreeGrafter"/>
</dbReference>
<keyword evidence="2" id="KW-0472">Membrane</keyword>
<feature type="region of interest" description="Disordered" evidence="1">
    <location>
        <begin position="50"/>
        <end position="85"/>
    </location>
</feature>
<feature type="compositionally biased region" description="Pro residues" evidence="1">
    <location>
        <begin position="53"/>
        <end position="62"/>
    </location>
</feature>
<feature type="transmembrane region" description="Helical" evidence="2">
    <location>
        <begin position="89"/>
        <end position="109"/>
    </location>
</feature>
<feature type="region of interest" description="Disordered" evidence="1">
    <location>
        <begin position="13"/>
        <end position="32"/>
    </location>
</feature>
<name>A0AB40BGN6_DIOCR</name>
<dbReference type="AlphaFoldDB" id="A0AB40BGN6"/>
<accession>A0AB40BGN6</accession>
<feature type="compositionally biased region" description="Polar residues" evidence="1">
    <location>
        <begin position="252"/>
        <end position="282"/>
    </location>
</feature>
<evidence type="ECO:0000313" key="3">
    <source>
        <dbReference type="Proteomes" id="UP001515500"/>
    </source>
</evidence>
<evidence type="ECO:0000256" key="2">
    <source>
        <dbReference type="SAM" id="Phobius"/>
    </source>
</evidence>
<keyword evidence="2" id="KW-0812">Transmembrane</keyword>
<evidence type="ECO:0000313" key="4">
    <source>
        <dbReference type="RefSeq" id="XP_039125789.1"/>
    </source>
</evidence>